<evidence type="ECO:0000256" key="12">
    <source>
        <dbReference type="SAM" id="Phobius"/>
    </source>
</evidence>
<dbReference type="InterPro" id="IPR000531">
    <property type="entry name" value="Beta-barrel_TonB"/>
</dbReference>
<dbReference type="Proteomes" id="UP000290218">
    <property type="component" value="Unassembled WGS sequence"/>
</dbReference>
<keyword evidence="4 10" id="KW-0812">Transmembrane</keyword>
<dbReference type="InterPro" id="IPR036942">
    <property type="entry name" value="Beta-barrel_TonB_sf"/>
</dbReference>
<dbReference type="PANTHER" id="PTHR30069:SF29">
    <property type="entry name" value="HEMOGLOBIN AND HEMOGLOBIN-HAPTOGLOBIN-BINDING PROTEIN 1-RELATED"/>
    <property type="match status" value="1"/>
</dbReference>
<organism evidence="15 16">
    <name type="scientific">Oleiharenicola lentus</name>
    <dbReference type="NCBI Taxonomy" id="2508720"/>
    <lineage>
        <taxon>Bacteria</taxon>
        <taxon>Pseudomonadati</taxon>
        <taxon>Verrucomicrobiota</taxon>
        <taxon>Opitutia</taxon>
        <taxon>Opitutales</taxon>
        <taxon>Opitutaceae</taxon>
        <taxon>Oleiharenicola</taxon>
    </lineage>
</organism>
<evidence type="ECO:0000313" key="16">
    <source>
        <dbReference type="Proteomes" id="UP000290218"/>
    </source>
</evidence>
<dbReference type="AlphaFoldDB" id="A0A4Q1C4P6"/>
<keyword evidence="16" id="KW-1185">Reference proteome</keyword>
<evidence type="ECO:0000259" key="14">
    <source>
        <dbReference type="Pfam" id="PF07715"/>
    </source>
</evidence>
<dbReference type="PROSITE" id="PS52016">
    <property type="entry name" value="TONB_DEPENDENT_REC_3"/>
    <property type="match status" value="1"/>
</dbReference>
<keyword evidence="9 10" id="KW-0998">Cell outer membrane</keyword>
<keyword evidence="7 10" id="KW-0472">Membrane</keyword>
<evidence type="ECO:0000256" key="3">
    <source>
        <dbReference type="ARBA" id="ARBA00022452"/>
    </source>
</evidence>
<evidence type="ECO:0000256" key="6">
    <source>
        <dbReference type="ARBA" id="ARBA00023077"/>
    </source>
</evidence>
<accession>A0A4Q1C4P6</accession>
<comment type="caution">
    <text evidence="15">The sequence shown here is derived from an EMBL/GenBank/DDBJ whole genome shotgun (WGS) entry which is preliminary data.</text>
</comment>
<protein>
    <submittedName>
        <fullName evidence="15">TonB-dependent receptor</fullName>
    </submittedName>
</protein>
<keyword evidence="8 15" id="KW-0675">Receptor</keyword>
<dbReference type="InterPro" id="IPR012910">
    <property type="entry name" value="Plug_dom"/>
</dbReference>
<evidence type="ECO:0000256" key="7">
    <source>
        <dbReference type="ARBA" id="ARBA00023136"/>
    </source>
</evidence>
<evidence type="ECO:0000256" key="2">
    <source>
        <dbReference type="ARBA" id="ARBA00022448"/>
    </source>
</evidence>
<evidence type="ECO:0000259" key="13">
    <source>
        <dbReference type="Pfam" id="PF00593"/>
    </source>
</evidence>
<keyword evidence="3 10" id="KW-1134">Transmembrane beta strand</keyword>
<dbReference type="EMBL" id="SDHX01000002">
    <property type="protein sequence ID" value="RXK53398.1"/>
    <property type="molecule type" value="Genomic_DNA"/>
</dbReference>
<dbReference type="GO" id="GO:0009279">
    <property type="term" value="C:cell outer membrane"/>
    <property type="evidence" value="ECO:0007669"/>
    <property type="project" value="UniProtKB-SubCell"/>
</dbReference>
<evidence type="ECO:0000256" key="1">
    <source>
        <dbReference type="ARBA" id="ARBA00004571"/>
    </source>
</evidence>
<evidence type="ECO:0000256" key="9">
    <source>
        <dbReference type="ARBA" id="ARBA00023237"/>
    </source>
</evidence>
<dbReference type="PANTHER" id="PTHR30069">
    <property type="entry name" value="TONB-DEPENDENT OUTER MEMBRANE RECEPTOR"/>
    <property type="match status" value="1"/>
</dbReference>
<reference evidence="15 16" key="1">
    <citation type="submission" date="2019-01" db="EMBL/GenBank/DDBJ databases">
        <title>Lacunisphaera sp. strain TWA-58.</title>
        <authorList>
            <person name="Chen W.-M."/>
        </authorList>
    </citation>
    <scope>NUCLEOTIDE SEQUENCE [LARGE SCALE GENOMIC DNA]</scope>
    <source>
        <strain evidence="15 16">TWA-58</strain>
    </source>
</reference>
<dbReference type="InterPro" id="IPR037066">
    <property type="entry name" value="Plug_dom_sf"/>
</dbReference>
<sequence length="693" mass="76513">MTAPQGSHRAASILPQGKRVFDGCPVSKAHYRETNMTPRKRTPAVARLSVWSAIILGVLLTGGMTAQTTPPSAVGGLQELSFEELAGITVTTVSKREERYFNAAAAVHVITGEDIRRSGALMLPDALRLAPGVEVGAINSRSYAVAMRGFNGTASNKLLPLIDGRSLYSQRFASTIWDIRDLPLEEVEQIEVIGGPGGTAWGANAVNGVINIITKSARDTQGDRLAAVAGTFESGQVYARRGFSVGSDAWARVYVKAFSRDDSEPLNIADNNDAWSQVRAGFRYDRGEGGQAVTMMTGDVFYSAADQLVAGLADQAHSSGGHFLARRRQQIGELNLQLQGYVDVIRRDSGGNLSEADVLELESLVSGSFGPGYEWSAGLNYRRSRLTDSVNPTTGVVSQFTPEKRWFTQGGLFFEAARRPPAGKFDFSVGTKAEYNEFTQWEFLPSVRATWKPRSDITFWSAWSRAARIPSRFENDQVLVVSVPGFQSRTLPSPALEAEVLSAMELGWRWQAQRGFYLDATVFHHRYSRLVTTRSTAVGPTSIEQDLENGGFGTSRGAEIQAVWRIFPWWQWQAAYTYLDLDLEVSATSSDSSLGDIANLSPRQQFSVRSSWNLDASWEIDAWFRAVGKLNQTGRVIPAYETLDLRIGRQFGRGWEVSVVGQNLLEPSHPEFRFFTVRAAVARGFYLRVERRR</sequence>
<evidence type="ECO:0000256" key="11">
    <source>
        <dbReference type="RuleBase" id="RU003357"/>
    </source>
</evidence>
<comment type="subcellular location">
    <subcellularLocation>
        <location evidence="1 10">Cell outer membrane</location>
        <topology evidence="1 10">Multi-pass membrane protein</topology>
    </subcellularLocation>
</comment>
<keyword evidence="12" id="KW-1133">Transmembrane helix</keyword>
<dbReference type="Pfam" id="PF07715">
    <property type="entry name" value="Plug"/>
    <property type="match status" value="1"/>
</dbReference>
<keyword evidence="5" id="KW-0732">Signal</keyword>
<feature type="domain" description="TonB-dependent receptor-like beta-barrel" evidence="13">
    <location>
        <begin position="269"/>
        <end position="664"/>
    </location>
</feature>
<evidence type="ECO:0000256" key="5">
    <source>
        <dbReference type="ARBA" id="ARBA00022729"/>
    </source>
</evidence>
<dbReference type="GO" id="GO:0015344">
    <property type="term" value="F:siderophore uptake transmembrane transporter activity"/>
    <property type="evidence" value="ECO:0007669"/>
    <property type="project" value="TreeGrafter"/>
</dbReference>
<keyword evidence="6 11" id="KW-0798">TonB box</keyword>
<evidence type="ECO:0000256" key="8">
    <source>
        <dbReference type="ARBA" id="ARBA00023170"/>
    </source>
</evidence>
<keyword evidence="2 10" id="KW-0813">Transport</keyword>
<name>A0A4Q1C4P6_9BACT</name>
<proteinExistence type="inferred from homology"/>
<comment type="similarity">
    <text evidence="10 11">Belongs to the TonB-dependent receptor family.</text>
</comment>
<dbReference type="Gene3D" id="2.40.170.20">
    <property type="entry name" value="TonB-dependent receptor, beta-barrel domain"/>
    <property type="match status" value="1"/>
</dbReference>
<dbReference type="InterPro" id="IPR039426">
    <property type="entry name" value="TonB-dep_rcpt-like"/>
</dbReference>
<dbReference type="Gene3D" id="2.170.130.10">
    <property type="entry name" value="TonB-dependent receptor, plug domain"/>
    <property type="match status" value="1"/>
</dbReference>
<dbReference type="Pfam" id="PF00593">
    <property type="entry name" value="TonB_dep_Rec_b-barrel"/>
    <property type="match status" value="1"/>
</dbReference>
<feature type="domain" description="TonB-dependent receptor plug" evidence="14">
    <location>
        <begin position="103"/>
        <end position="209"/>
    </location>
</feature>
<evidence type="ECO:0000256" key="10">
    <source>
        <dbReference type="PROSITE-ProRule" id="PRU01360"/>
    </source>
</evidence>
<dbReference type="GO" id="GO:0044718">
    <property type="term" value="P:siderophore transmembrane transport"/>
    <property type="evidence" value="ECO:0007669"/>
    <property type="project" value="TreeGrafter"/>
</dbReference>
<gene>
    <name evidence="15" type="ORF">ESB00_17030</name>
</gene>
<evidence type="ECO:0000256" key="4">
    <source>
        <dbReference type="ARBA" id="ARBA00022692"/>
    </source>
</evidence>
<evidence type="ECO:0000313" key="15">
    <source>
        <dbReference type="EMBL" id="RXK53398.1"/>
    </source>
</evidence>
<feature type="transmembrane region" description="Helical" evidence="12">
    <location>
        <begin position="44"/>
        <end position="64"/>
    </location>
</feature>
<dbReference type="SUPFAM" id="SSF56935">
    <property type="entry name" value="Porins"/>
    <property type="match status" value="1"/>
</dbReference>